<keyword evidence="11" id="KW-1185">Reference proteome</keyword>
<proteinExistence type="inferred from homology"/>
<dbReference type="GO" id="GO:0005886">
    <property type="term" value="C:plasma membrane"/>
    <property type="evidence" value="ECO:0007669"/>
    <property type="project" value="UniProtKB-SubCell"/>
</dbReference>
<dbReference type="GO" id="GO:0034220">
    <property type="term" value="P:monoatomic ion transmembrane transport"/>
    <property type="evidence" value="ECO:0007669"/>
    <property type="project" value="UniProtKB-KW"/>
</dbReference>
<evidence type="ECO:0000256" key="2">
    <source>
        <dbReference type="ARBA" id="ARBA00022448"/>
    </source>
</evidence>
<feature type="transmembrane region" description="Helical" evidence="9">
    <location>
        <begin position="98"/>
        <end position="117"/>
    </location>
</feature>
<comment type="function">
    <text evidence="9">Structural component of the gap junctions.</text>
</comment>
<gene>
    <name evidence="9" type="primary">inx</name>
    <name evidence="10" type="ORF">LSH36_853g00037</name>
</gene>
<keyword evidence="8 9" id="KW-0407">Ion channel</keyword>
<comment type="subcellular location">
    <subcellularLocation>
        <location evidence="1 9">Cell membrane</location>
        <topology evidence="1 9">Multi-pass membrane protein</topology>
    </subcellularLocation>
</comment>
<keyword evidence="6 9" id="KW-0406">Ion transport</keyword>
<name>A0AAD9IZL2_9ANNE</name>
<dbReference type="InterPro" id="IPR000990">
    <property type="entry name" value="Innexin"/>
</dbReference>
<dbReference type="PRINTS" id="PR01262">
    <property type="entry name" value="INNEXIN"/>
</dbReference>
<dbReference type="EMBL" id="JAODUP010000853">
    <property type="protein sequence ID" value="KAK2143327.1"/>
    <property type="molecule type" value="Genomic_DNA"/>
</dbReference>
<dbReference type="GO" id="GO:0005921">
    <property type="term" value="C:gap junction"/>
    <property type="evidence" value="ECO:0007669"/>
    <property type="project" value="UniProtKB-UniRule"/>
</dbReference>
<organism evidence="10 11">
    <name type="scientific">Paralvinella palmiformis</name>
    <dbReference type="NCBI Taxonomy" id="53620"/>
    <lineage>
        <taxon>Eukaryota</taxon>
        <taxon>Metazoa</taxon>
        <taxon>Spiralia</taxon>
        <taxon>Lophotrochozoa</taxon>
        <taxon>Annelida</taxon>
        <taxon>Polychaeta</taxon>
        <taxon>Sedentaria</taxon>
        <taxon>Canalipalpata</taxon>
        <taxon>Terebellida</taxon>
        <taxon>Terebelliformia</taxon>
        <taxon>Alvinellidae</taxon>
        <taxon>Paralvinella</taxon>
    </lineage>
</organism>
<evidence type="ECO:0000256" key="4">
    <source>
        <dbReference type="ARBA" id="ARBA00022692"/>
    </source>
</evidence>
<keyword evidence="4 9" id="KW-0812">Transmembrane</keyword>
<evidence type="ECO:0000313" key="10">
    <source>
        <dbReference type="EMBL" id="KAK2143327.1"/>
    </source>
</evidence>
<comment type="caution">
    <text evidence="9">Lacks conserved residue(s) required for the propagation of feature annotation.</text>
</comment>
<evidence type="ECO:0000256" key="9">
    <source>
        <dbReference type="RuleBase" id="RU010713"/>
    </source>
</evidence>
<evidence type="ECO:0000256" key="8">
    <source>
        <dbReference type="ARBA" id="ARBA00023303"/>
    </source>
</evidence>
<dbReference type="PROSITE" id="PS51013">
    <property type="entry name" value="PANNEXIN"/>
    <property type="match status" value="1"/>
</dbReference>
<dbReference type="Pfam" id="PF00876">
    <property type="entry name" value="Innexin"/>
    <property type="match status" value="1"/>
</dbReference>
<evidence type="ECO:0000256" key="6">
    <source>
        <dbReference type="ARBA" id="ARBA00023065"/>
    </source>
</evidence>
<reference evidence="10" key="1">
    <citation type="journal article" date="2023" name="Mol. Biol. Evol.">
        <title>Third-Generation Sequencing Reveals the Adaptive Role of the Epigenome in Three Deep-Sea Polychaetes.</title>
        <authorList>
            <person name="Perez M."/>
            <person name="Aroh O."/>
            <person name="Sun Y."/>
            <person name="Lan Y."/>
            <person name="Juniper S.K."/>
            <person name="Young C.R."/>
            <person name="Angers B."/>
            <person name="Qian P.Y."/>
        </authorList>
    </citation>
    <scope>NUCLEOTIDE SEQUENCE</scope>
    <source>
        <strain evidence="10">P08H-3</strain>
    </source>
</reference>
<evidence type="ECO:0000256" key="7">
    <source>
        <dbReference type="ARBA" id="ARBA00023136"/>
    </source>
</evidence>
<dbReference type="PANTHER" id="PTHR11893">
    <property type="entry name" value="INNEXIN"/>
    <property type="match status" value="1"/>
</dbReference>
<accession>A0AAD9IZL2</accession>
<keyword evidence="2 9" id="KW-0813">Transport</keyword>
<evidence type="ECO:0000313" key="11">
    <source>
        <dbReference type="Proteomes" id="UP001208570"/>
    </source>
</evidence>
<keyword evidence="3" id="KW-1003">Cell membrane</keyword>
<dbReference type="Proteomes" id="UP001208570">
    <property type="component" value="Unassembled WGS sequence"/>
</dbReference>
<evidence type="ECO:0000256" key="3">
    <source>
        <dbReference type="ARBA" id="ARBA00022475"/>
    </source>
</evidence>
<dbReference type="AlphaFoldDB" id="A0AAD9IZL2"/>
<comment type="similarity">
    <text evidence="9">Belongs to the pannexin family.</text>
</comment>
<sequence>MDKIIGVIGGVPQSKSRNDDDFSDRLSHRYSTAILVIFAIVVSTKQYVGEPINCWVPAHFTGNHEEYANNYCWIRNTYYLPYDEYIPKEGEDKHMIPYYQWIPMILLVQALLFYLPCMVWRTFNGRSGIDVNNIVEAGETFQNTEMAEGREKTLRFMTKQMDR</sequence>
<evidence type="ECO:0000256" key="1">
    <source>
        <dbReference type="ARBA" id="ARBA00004651"/>
    </source>
</evidence>
<evidence type="ECO:0000256" key="5">
    <source>
        <dbReference type="ARBA" id="ARBA00022989"/>
    </source>
</evidence>
<protein>
    <recommendedName>
        <fullName evidence="9">Innexin</fullName>
    </recommendedName>
</protein>
<keyword evidence="5 9" id="KW-1133">Transmembrane helix</keyword>
<dbReference type="PANTHER" id="PTHR11893:SF36">
    <property type="entry name" value="INNEXIN-5"/>
    <property type="match status" value="1"/>
</dbReference>
<comment type="caution">
    <text evidence="10">The sequence shown here is derived from an EMBL/GenBank/DDBJ whole genome shotgun (WGS) entry which is preliminary data.</text>
</comment>
<keyword evidence="7 9" id="KW-0472">Membrane</keyword>